<protein>
    <recommendedName>
        <fullName evidence="6">Cell wall-active antibiotics response protein</fullName>
    </recommendedName>
</protein>
<accession>A0A7D3Y062</accession>
<feature type="transmembrane region" description="Helical" evidence="1">
    <location>
        <begin position="43"/>
        <end position="63"/>
    </location>
</feature>
<keyword evidence="5" id="KW-1185">Reference proteome</keyword>
<proteinExistence type="predicted"/>
<keyword evidence="1" id="KW-0812">Transmembrane</keyword>
<dbReference type="InterPro" id="IPR054331">
    <property type="entry name" value="LiaF_TM"/>
</dbReference>
<evidence type="ECO:0000313" key="5">
    <source>
        <dbReference type="Proteomes" id="UP000500961"/>
    </source>
</evidence>
<dbReference type="InterPro" id="IPR024425">
    <property type="entry name" value="LiaF-like_C"/>
</dbReference>
<evidence type="ECO:0008006" key="6">
    <source>
        <dbReference type="Google" id="ProtNLM"/>
    </source>
</evidence>
<keyword evidence="1" id="KW-0472">Membrane</keyword>
<dbReference type="Pfam" id="PF22570">
    <property type="entry name" value="LiaF-TM"/>
    <property type="match status" value="1"/>
</dbReference>
<feature type="domain" description="Cell wall-active antibiotics response LiaF-like C-terminal" evidence="2">
    <location>
        <begin position="138"/>
        <end position="209"/>
    </location>
</feature>
<dbReference type="Proteomes" id="UP000500961">
    <property type="component" value="Chromosome"/>
</dbReference>
<dbReference type="EMBL" id="CP041345">
    <property type="protein sequence ID" value="QKG80253.1"/>
    <property type="molecule type" value="Genomic_DNA"/>
</dbReference>
<organism evidence="4 5">
    <name type="scientific">Tenuifilum thalassicum</name>
    <dbReference type="NCBI Taxonomy" id="2590900"/>
    <lineage>
        <taxon>Bacteria</taxon>
        <taxon>Pseudomonadati</taxon>
        <taxon>Bacteroidota</taxon>
        <taxon>Bacteroidia</taxon>
        <taxon>Bacteroidales</taxon>
        <taxon>Tenuifilaceae</taxon>
        <taxon>Tenuifilum</taxon>
    </lineage>
</organism>
<feature type="transmembrane region" description="Helical" evidence="1">
    <location>
        <begin position="70"/>
        <end position="88"/>
    </location>
</feature>
<feature type="domain" description="LiaF transmembrane" evidence="3">
    <location>
        <begin position="20"/>
        <end position="117"/>
    </location>
</feature>
<dbReference type="Pfam" id="PF09922">
    <property type="entry name" value="LiaF-like_C"/>
    <property type="match status" value="1"/>
</dbReference>
<evidence type="ECO:0000259" key="3">
    <source>
        <dbReference type="Pfam" id="PF22570"/>
    </source>
</evidence>
<dbReference type="PANTHER" id="PTHR40763:SF5">
    <property type="entry name" value="MEMBRANE PROTEIN"/>
    <property type="match status" value="1"/>
</dbReference>
<feature type="transmembrane region" description="Helical" evidence="1">
    <location>
        <begin position="94"/>
        <end position="114"/>
    </location>
</feature>
<evidence type="ECO:0000259" key="2">
    <source>
        <dbReference type="Pfam" id="PF09922"/>
    </source>
</evidence>
<name>A0A7D3Y062_9BACT</name>
<reference evidence="4 5" key="1">
    <citation type="submission" date="2019-07" db="EMBL/GenBank/DDBJ databases">
        <title>Thalassofilum flectens gen. nov., sp. nov., a novel moderate thermophilic anaerobe from a shallow sea hot spring in Kunashir Island (Russia), representing a new family in the order Bacteroidales, and proposal of Thalassofilacea fam. nov.</title>
        <authorList>
            <person name="Kochetkova T.V."/>
            <person name="Podosokorskaya O.A."/>
            <person name="Novikov A."/>
            <person name="Elcheninov A.G."/>
            <person name="Toshchakov S.V."/>
            <person name="Kublanov I.V."/>
        </authorList>
    </citation>
    <scope>NUCLEOTIDE SEQUENCE [LARGE SCALE GENOMIC DNA]</scope>
    <source>
        <strain evidence="4 5">38-H</strain>
    </source>
</reference>
<sequence length="241" mass="26890">MINQMDKQEIRTGTNYSKLVLGLIFVALAVLLIVDNFNICPIYWGRYIFTWQTLLIAIGLIILPNPGSRTTGLVLIAIGAFFLTAKFYHFPISIWKLFWPSIILLVGLSLIFSSRRSHWHPLRKGEVNDDLIDDVSIFGGSEQKFTSKQFRGGKITNIFGGSTIDLTDANLEPGLNLIEVLCIFGGSKLIIPTSWRIKVEVTSIFGGVSDKRKIPSELPEDAPELVIRGLVLFGGLEFKSF</sequence>
<evidence type="ECO:0000313" key="4">
    <source>
        <dbReference type="EMBL" id="QKG80253.1"/>
    </source>
</evidence>
<evidence type="ECO:0000256" key="1">
    <source>
        <dbReference type="SAM" id="Phobius"/>
    </source>
</evidence>
<dbReference type="KEGG" id="ttz:FHG85_08255"/>
<feature type="transmembrane region" description="Helical" evidence="1">
    <location>
        <begin position="20"/>
        <end position="37"/>
    </location>
</feature>
<keyword evidence="1" id="KW-1133">Transmembrane helix</keyword>
<dbReference type="PANTHER" id="PTHR40763">
    <property type="entry name" value="MEMBRANE PROTEIN-RELATED"/>
    <property type="match status" value="1"/>
</dbReference>
<dbReference type="AlphaFoldDB" id="A0A7D3Y062"/>
<gene>
    <name evidence="4" type="ORF">FHG85_08255</name>
</gene>